<dbReference type="SUPFAM" id="SSF88713">
    <property type="entry name" value="Glycoside hydrolase/deacetylase"/>
    <property type="match status" value="1"/>
</dbReference>
<organism evidence="7 8">
    <name type="scientific">Autumnicola edwardsiae</name>
    <dbReference type="NCBI Taxonomy" id="3075594"/>
    <lineage>
        <taxon>Bacteria</taxon>
        <taxon>Pseudomonadati</taxon>
        <taxon>Bacteroidota</taxon>
        <taxon>Flavobacteriia</taxon>
        <taxon>Flavobacteriales</taxon>
        <taxon>Flavobacteriaceae</taxon>
        <taxon>Autumnicola</taxon>
    </lineage>
</organism>
<keyword evidence="3" id="KW-0378">Hydrolase</keyword>
<keyword evidence="4" id="KW-0460">Magnesium</keyword>
<evidence type="ECO:0000256" key="4">
    <source>
        <dbReference type="ARBA" id="ARBA00022842"/>
    </source>
</evidence>
<protein>
    <submittedName>
        <fullName evidence="7">Polysaccharide deacetylase family protein</fullName>
    </submittedName>
</protein>
<evidence type="ECO:0000256" key="2">
    <source>
        <dbReference type="ARBA" id="ARBA00022723"/>
    </source>
</evidence>
<evidence type="ECO:0000256" key="6">
    <source>
        <dbReference type="SAM" id="SignalP"/>
    </source>
</evidence>
<evidence type="ECO:0000256" key="3">
    <source>
        <dbReference type="ARBA" id="ARBA00022801"/>
    </source>
</evidence>
<keyword evidence="6" id="KW-0732">Signal</keyword>
<comment type="cofactor">
    <cofactor evidence="1">
        <name>Mg(2+)</name>
        <dbReference type="ChEBI" id="CHEBI:18420"/>
    </cofactor>
</comment>
<evidence type="ECO:0000313" key="7">
    <source>
        <dbReference type="EMBL" id="MDT0649885.1"/>
    </source>
</evidence>
<dbReference type="CDD" id="cd10802">
    <property type="entry name" value="YdjC_TTHB029_like"/>
    <property type="match status" value="1"/>
</dbReference>
<dbReference type="RefSeq" id="WP_311484043.1">
    <property type="nucleotide sequence ID" value="NZ_JAVRHP010000026.1"/>
</dbReference>
<evidence type="ECO:0000256" key="5">
    <source>
        <dbReference type="ARBA" id="ARBA00023277"/>
    </source>
</evidence>
<keyword evidence="8" id="KW-1185">Reference proteome</keyword>
<evidence type="ECO:0000256" key="1">
    <source>
        <dbReference type="ARBA" id="ARBA00001946"/>
    </source>
</evidence>
<dbReference type="Proteomes" id="UP001248819">
    <property type="component" value="Unassembled WGS sequence"/>
</dbReference>
<feature type="signal peptide" evidence="6">
    <location>
        <begin position="1"/>
        <end position="19"/>
    </location>
</feature>
<reference evidence="7 8" key="1">
    <citation type="submission" date="2023-09" db="EMBL/GenBank/DDBJ databases">
        <authorList>
            <person name="Rey-Velasco X."/>
        </authorList>
    </citation>
    <scope>NUCLEOTIDE SEQUENCE [LARGE SCALE GENOMIC DNA]</scope>
    <source>
        <strain evidence="7 8">F297</strain>
    </source>
</reference>
<dbReference type="EMBL" id="JAVRHP010000026">
    <property type="protein sequence ID" value="MDT0649885.1"/>
    <property type="molecule type" value="Genomic_DNA"/>
</dbReference>
<keyword evidence="2" id="KW-0479">Metal-binding</keyword>
<evidence type="ECO:0000313" key="8">
    <source>
        <dbReference type="Proteomes" id="UP001248819"/>
    </source>
</evidence>
<dbReference type="PANTHER" id="PTHR31609:SF1">
    <property type="entry name" value="CARBOHYDRATE DEACETYLASE"/>
    <property type="match status" value="1"/>
</dbReference>
<gene>
    <name evidence="7" type="ORF">RM529_07000</name>
</gene>
<sequence>MKFLIRLIPLFSFTFLCSATWSQDASVTIAEQLGYPRDAKLLIIHADDAGVSHAENIATIAAMEDGIVNSASIMVPCPWFPEIAAYASQHSEKDFGLHLTITSEWKNYKWPSASSKNEVKSLINPNGYFYPLVDSVVVNSNARDVEKEINAQIEKALKYGIDVTHLDAHMGAVMSTPEFLEAYIKKGREYRVPVLLTNDLPALEELKTRIQLTSKDIIVDHLYQASPETFKGGMEAFYEDLLNNLEPGLSCFLIHLAFENEEMKAVTIDHPDWGARWRQEDYDFFTSQKSRDLLEKNNIVLVTWREIRDKIVRAQ</sequence>
<accession>A0ABU3CVF4</accession>
<name>A0ABU3CVF4_9FLAO</name>
<dbReference type="Pfam" id="PF04794">
    <property type="entry name" value="YdjC"/>
    <property type="match status" value="1"/>
</dbReference>
<comment type="caution">
    <text evidence="7">The sequence shown here is derived from an EMBL/GenBank/DDBJ whole genome shotgun (WGS) entry which is preliminary data.</text>
</comment>
<dbReference type="InterPro" id="IPR011330">
    <property type="entry name" value="Glyco_hydro/deAcase_b/a-brl"/>
</dbReference>
<dbReference type="Gene3D" id="3.20.20.370">
    <property type="entry name" value="Glycoside hydrolase/deacetylase"/>
    <property type="match status" value="1"/>
</dbReference>
<feature type="chain" id="PRO_5047415387" evidence="6">
    <location>
        <begin position="20"/>
        <end position="315"/>
    </location>
</feature>
<proteinExistence type="predicted"/>
<dbReference type="PANTHER" id="PTHR31609">
    <property type="entry name" value="YDJC DEACETYLASE FAMILY MEMBER"/>
    <property type="match status" value="1"/>
</dbReference>
<dbReference type="InterPro" id="IPR006879">
    <property type="entry name" value="YdjC-like"/>
</dbReference>
<keyword evidence="5" id="KW-0119">Carbohydrate metabolism</keyword>